<feature type="signal peptide" evidence="1">
    <location>
        <begin position="1"/>
        <end position="27"/>
    </location>
</feature>
<reference evidence="2" key="1">
    <citation type="submission" date="2014-09" db="EMBL/GenBank/DDBJ databases">
        <authorList>
            <person name="Magalhaes I.L.F."/>
            <person name="Oliveira U."/>
            <person name="Santos F.R."/>
            <person name="Vidigal T.H.D.A."/>
            <person name="Brescovit A.D."/>
            <person name="Santos A.J."/>
        </authorList>
    </citation>
    <scope>NUCLEOTIDE SEQUENCE</scope>
    <source>
        <tissue evidence="2">Shoot tissue taken approximately 20 cm above the soil surface</tissue>
    </source>
</reference>
<evidence type="ECO:0000256" key="1">
    <source>
        <dbReference type="SAM" id="SignalP"/>
    </source>
</evidence>
<protein>
    <recommendedName>
        <fullName evidence="3">Secreted protein</fullName>
    </recommendedName>
</protein>
<reference evidence="2" key="2">
    <citation type="journal article" date="2015" name="Data Brief">
        <title>Shoot transcriptome of the giant reed, Arundo donax.</title>
        <authorList>
            <person name="Barrero R.A."/>
            <person name="Guerrero F.D."/>
            <person name="Moolhuijzen P."/>
            <person name="Goolsby J.A."/>
            <person name="Tidwell J."/>
            <person name="Bellgard S.E."/>
            <person name="Bellgard M.I."/>
        </authorList>
    </citation>
    <scope>NUCLEOTIDE SEQUENCE</scope>
    <source>
        <tissue evidence="2">Shoot tissue taken approximately 20 cm above the soil surface</tissue>
    </source>
</reference>
<evidence type="ECO:0000313" key="2">
    <source>
        <dbReference type="EMBL" id="JAD16023.1"/>
    </source>
</evidence>
<name>A0A0A8XTD2_ARUDO</name>
<organism evidence="2">
    <name type="scientific">Arundo donax</name>
    <name type="common">Giant reed</name>
    <name type="synonym">Donax arundinaceus</name>
    <dbReference type="NCBI Taxonomy" id="35708"/>
    <lineage>
        <taxon>Eukaryota</taxon>
        <taxon>Viridiplantae</taxon>
        <taxon>Streptophyta</taxon>
        <taxon>Embryophyta</taxon>
        <taxon>Tracheophyta</taxon>
        <taxon>Spermatophyta</taxon>
        <taxon>Magnoliopsida</taxon>
        <taxon>Liliopsida</taxon>
        <taxon>Poales</taxon>
        <taxon>Poaceae</taxon>
        <taxon>PACMAD clade</taxon>
        <taxon>Arundinoideae</taxon>
        <taxon>Arundineae</taxon>
        <taxon>Arundo</taxon>
    </lineage>
</organism>
<accession>A0A0A8XTD2</accession>
<feature type="chain" id="PRO_5002059496" description="Secreted protein" evidence="1">
    <location>
        <begin position="28"/>
        <end position="67"/>
    </location>
</feature>
<keyword evidence="1" id="KW-0732">Signal</keyword>
<evidence type="ECO:0008006" key="3">
    <source>
        <dbReference type="Google" id="ProtNLM"/>
    </source>
</evidence>
<proteinExistence type="predicted"/>
<dbReference type="AlphaFoldDB" id="A0A0A8XTD2"/>
<dbReference type="EMBL" id="GBRH01281872">
    <property type="protein sequence ID" value="JAD16023.1"/>
    <property type="molecule type" value="Transcribed_RNA"/>
</dbReference>
<sequence>MRKTSELGMVCVCVCVCVCAGCPFVCAYTHTSMNGASVDPELADLLVLVCVCDGNGPMVAWLCIGTA</sequence>